<keyword evidence="3" id="KW-0560">Oxidoreductase</keyword>
<reference evidence="4" key="1">
    <citation type="submission" date="2021-01" db="EMBL/GenBank/DDBJ databases">
        <authorList>
            <person name="Kaushik A."/>
        </authorList>
    </citation>
    <scope>NUCLEOTIDE SEQUENCE</scope>
    <source>
        <strain evidence="4">AG4-R118</strain>
    </source>
</reference>
<evidence type="ECO:0000256" key="2">
    <source>
        <dbReference type="ARBA" id="ARBA00022857"/>
    </source>
</evidence>
<dbReference type="InterPro" id="IPR036291">
    <property type="entry name" value="NAD(P)-bd_dom_sf"/>
</dbReference>
<keyword evidence="2" id="KW-0521">NADP</keyword>
<dbReference type="GO" id="GO:0048038">
    <property type="term" value="F:quinone binding"/>
    <property type="evidence" value="ECO:0007669"/>
    <property type="project" value="TreeGrafter"/>
</dbReference>
<dbReference type="Gene3D" id="3.40.50.720">
    <property type="entry name" value="NAD(P)-binding Rossmann-like Domain"/>
    <property type="match status" value="1"/>
</dbReference>
<dbReference type="AlphaFoldDB" id="A0A8H3CDG6"/>
<evidence type="ECO:0000256" key="1">
    <source>
        <dbReference type="ARBA" id="ARBA00006484"/>
    </source>
</evidence>
<evidence type="ECO:0000256" key="3">
    <source>
        <dbReference type="ARBA" id="ARBA00023002"/>
    </source>
</evidence>
<dbReference type="PANTHER" id="PTHR42760:SF133">
    <property type="entry name" value="3-OXOACYL-[ACYL-CARRIER-PROTEIN] REDUCTASE"/>
    <property type="match status" value="1"/>
</dbReference>
<organism evidence="4 5">
    <name type="scientific">Rhizoctonia solani</name>
    <dbReference type="NCBI Taxonomy" id="456999"/>
    <lineage>
        <taxon>Eukaryota</taxon>
        <taxon>Fungi</taxon>
        <taxon>Dikarya</taxon>
        <taxon>Basidiomycota</taxon>
        <taxon>Agaricomycotina</taxon>
        <taxon>Agaricomycetes</taxon>
        <taxon>Cantharellales</taxon>
        <taxon>Ceratobasidiaceae</taxon>
        <taxon>Rhizoctonia</taxon>
    </lineage>
</organism>
<dbReference type="PRINTS" id="PR00080">
    <property type="entry name" value="SDRFAMILY"/>
</dbReference>
<name>A0A8H3CDG6_9AGAM</name>
<gene>
    <name evidence="4" type="ORF">RDB_LOCUS123221</name>
</gene>
<comment type="caution">
    <text evidence="4">The sequence shown here is derived from an EMBL/GenBank/DDBJ whole genome shotgun (WGS) entry which is preliminary data.</text>
</comment>
<dbReference type="InterPro" id="IPR020904">
    <property type="entry name" value="Sc_DH/Rdtase_CS"/>
</dbReference>
<dbReference type="Proteomes" id="UP000663888">
    <property type="component" value="Unassembled WGS sequence"/>
</dbReference>
<dbReference type="PANTHER" id="PTHR42760">
    <property type="entry name" value="SHORT-CHAIN DEHYDROGENASES/REDUCTASES FAMILY MEMBER"/>
    <property type="match status" value="1"/>
</dbReference>
<dbReference type="GO" id="GO:0016616">
    <property type="term" value="F:oxidoreductase activity, acting on the CH-OH group of donors, NAD or NADP as acceptor"/>
    <property type="evidence" value="ECO:0007669"/>
    <property type="project" value="TreeGrafter"/>
</dbReference>
<dbReference type="Pfam" id="PF13561">
    <property type="entry name" value="adh_short_C2"/>
    <property type="match status" value="1"/>
</dbReference>
<dbReference type="PRINTS" id="PR00081">
    <property type="entry name" value="GDHRDH"/>
</dbReference>
<sequence>MIRVAIITGAAQGIGEAIAYKLSSDGINVVLADLPHKNDALKQVVDKIEGHGHKAIAITCDVSKESEVQEMVGKTVETFGRLDIMVANAGIASLCPILELSDEQLDKLLGINLKGTLYCYWAAAVQMIKQGQGGRIIGASSIVGAQAIATSAGYSASKFGVRALTQTAALEWGQHNITVNAYAPGYINTPLVAESGGGSHGENFLPLLSNSCLKRVGKPEEIAAVVSFLASEGASYVTGQALGANGGYILS</sequence>
<dbReference type="PROSITE" id="PS00061">
    <property type="entry name" value="ADH_SHORT"/>
    <property type="match status" value="1"/>
</dbReference>
<evidence type="ECO:0008006" key="6">
    <source>
        <dbReference type="Google" id="ProtNLM"/>
    </source>
</evidence>
<protein>
    <recommendedName>
        <fullName evidence="6">3-oxoacyl-[acyl-carrier-protein] reductase FabG</fullName>
    </recommendedName>
</protein>
<evidence type="ECO:0000313" key="5">
    <source>
        <dbReference type="Proteomes" id="UP000663888"/>
    </source>
</evidence>
<accession>A0A8H3CDG6</accession>
<dbReference type="InterPro" id="IPR002347">
    <property type="entry name" value="SDR_fam"/>
</dbReference>
<dbReference type="GO" id="GO:0006633">
    <property type="term" value="P:fatty acid biosynthetic process"/>
    <property type="evidence" value="ECO:0007669"/>
    <property type="project" value="TreeGrafter"/>
</dbReference>
<dbReference type="EMBL" id="CAJMWX010001307">
    <property type="protein sequence ID" value="CAE6480115.1"/>
    <property type="molecule type" value="Genomic_DNA"/>
</dbReference>
<proteinExistence type="inferred from homology"/>
<dbReference type="FunFam" id="3.40.50.720:FF:000084">
    <property type="entry name" value="Short-chain dehydrogenase reductase"/>
    <property type="match status" value="1"/>
</dbReference>
<evidence type="ECO:0000313" key="4">
    <source>
        <dbReference type="EMBL" id="CAE6480115.1"/>
    </source>
</evidence>
<dbReference type="SUPFAM" id="SSF51735">
    <property type="entry name" value="NAD(P)-binding Rossmann-fold domains"/>
    <property type="match status" value="1"/>
</dbReference>
<comment type="similarity">
    <text evidence="1">Belongs to the short-chain dehydrogenases/reductases (SDR) family.</text>
</comment>